<comment type="caution">
    <text evidence="1">The sequence shown here is derived from an EMBL/GenBank/DDBJ whole genome shotgun (WGS) entry which is preliminary data.</text>
</comment>
<dbReference type="Proteomes" id="UP000177596">
    <property type="component" value="Unassembled WGS sequence"/>
</dbReference>
<protein>
    <submittedName>
        <fullName evidence="1">Uncharacterized protein</fullName>
    </submittedName>
</protein>
<gene>
    <name evidence="1" type="ORF">A2573_01025</name>
</gene>
<dbReference type="AlphaFoldDB" id="A0A1F8DHI0"/>
<evidence type="ECO:0000313" key="1">
    <source>
        <dbReference type="EMBL" id="OGM88071.1"/>
    </source>
</evidence>
<reference evidence="1 2" key="1">
    <citation type="journal article" date="2016" name="Nat. Commun.">
        <title>Thousands of microbial genomes shed light on interconnected biogeochemical processes in an aquifer system.</title>
        <authorList>
            <person name="Anantharaman K."/>
            <person name="Brown C.T."/>
            <person name="Hug L.A."/>
            <person name="Sharon I."/>
            <person name="Castelle C.J."/>
            <person name="Probst A.J."/>
            <person name="Thomas B.C."/>
            <person name="Singh A."/>
            <person name="Wilkins M.J."/>
            <person name="Karaoz U."/>
            <person name="Brodie E.L."/>
            <person name="Williams K.H."/>
            <person name="Hubbard S.S."/>
            <person name="Banfield J.F."/>
        </authorList>
    </citation>
    <scope>NUCLEOTIDE SEQUENCE [LARGE SCALE GENOMIC DNA]</scope>
</reference>
<sequence>MRQKGLAPIVIVLILVVLLGAAGYFAYAKGYLNSIFPKPTQVPIPSALPLVTPLGSSSPIPTPSDPNVRTYTSEGLGISFNYKYKYSDGTTVNVKEIGNKVYVYRSTMKPDSGQYAEVFQKDPKDDLNTAITKTVLSGYSVSDCLVKTISGNTSGNNFVPPSSYSFANITIPNMGSVDPSEATGALDKCPKYVAFMGIAYFVMDQNHPSKFAFFSIGQYSLDAEVNQTWQDTIKFID</sequence>
<organism evidence="1 2">
    <name type="scientific">Candidatus Woesebacteria bacterium RIFOXYD1_FULL_43_18</name>
    <dbReference type="NCBI Taxonomy" id="1802551"/>
    <lineage>
        <taxon>Bacteria</taxon>
        <taxon>Candidatus Woeseibacteriota</taxon>
    </lineage>
</organism>
<name>A0A1F8DHI0_9BACT</name>
<proteinExistence type="predicted"/>
<dbReference type="EMBL" id="MGIL01000017">
    <property type="protein sequence ID" value="OGM88071.1"/>
    <property type="molecule type" value="Genomic_DNA"/>
</dbReference>
<evidence type="ECO:0000313" key="2">
    <source>
        <dbReference type="Proteomes" id="UP000177596"/>
    </source>
</evidence>
<accession>A0A1F8DHI0</accession>